<keyword evidence="2" id="KW-1185">Reference proteome</keyword>
<name>A6DQ33_9BACT</name>
<proteinExistence type="predicted"/>
<dbReference type="EMBL" id="ABCK01000018">
    <property type="protein sequence ID" value="EDM26274.1"/>
    <property type="molecule type" value="Genomic_DNA"/>
</dbReference>
<comment type="caution">
    <text evidence="1">The sequence shown here is derived from an EMBL/GenBank/DDBJ whole genome shotgun (WGS) entry which is preliminary data.</text>
</comment>
<dbReference type="STRING" id="313628.LNTAR_24224"/>
<accession>A6DQ33</accession>
<evidence type="ECO:0000313" key="2">
    <source>
        <dbReference type="Proteomes" id="UP000004947"/>
    </source>
</evidence>
<dbReference type="RefSeq" id="WP_007279964.1">
    <property type="nucleotide sequence ID" value="NZ_ABCK01000018.1"/>
</dbReference>
<evidence type="ECO:0000313" key="1">
    <source>
        <dbReference type="EMBL" id="EDM26274.1"/>
    </source>
</evidence>
<organism evidence="1 2">
    <name type="scientific">Lentisphaera araneosa HTCC2155</name>
    <dbReference type="NCBI Taxonomy" id="313628"/>
    <lineage>
        <taxon>Bacteria</taxon>
        <taxon>Pseudomonadati</taxon>
        <taxon>Lentisphaerota</taxon>
        <taxon>Lentisphaeria</taxon>
        <taxon>Lentisphaerales</taxon>
        <taxon>Lentisphaeraceae</taxon>
        <taxon>Lentisphaera</taxon>
    </lineage>
</organism>
<dbReference type="Proteomes" id="UP000004947">
    <property type="component" value="Unassembled WGS sequence"/>
</dbReference>
<gene>
    <name evidence="1" type="ORF">LNTAR_24224</name>
</gene>
<dbReference type="AlphaFoldDB" id="A6DQ33"/>
<protein>
    <submittedName>
        <fullName evidence="1">Uncharacterized protein</fullName>
    </submittedName>
</protein>
<reference evidence="1 2" key="1">
    <citation type="journal article" date="2010" name="J. Bacteriol.">
        <title>Genome sequence of Lentisphaera araneosa HTCC2155T, the type species of the order Lentisphaerales in the phylum Lentisphaerae.</title>
        <authorList>
            <person name="Thrash J.C."/>
            <person name="Cho J.C."/>
            <person name="Vergin K.L."/>
            <person name="Morris R.M."/>
            <person name="Giovannoni S.J."/>
        </authorList>
    </citation>
    <scope>NUCLEOTIDE SEQUENCE [LARGE SCALE GENOMIC DNA]</scope>
    <source>
        <strain evidence="1 2">HTCC2155</strain>
    </source>
</reference>
<sequence length="630" mass="72475">MKGFLILVLCVFSAFAQISLLPEGSHRERAIFDPIPAEALFFDHLAAPYGASFESWIGSRNFAKEMQSGASGYKIWSEHGEFLPKGEVFYRWPVETLPERGYLEIFSDDYVIIEILNEGRHLAVGKGQLVFNLENLPAFYEDLILRFSSPIPHRALVWAQHFNEYEWVQTIGEGQDKWLSVDSLSQMKLSKEPGFRYKRYYQCDDTSQTYLLHFPQEVENVWLNGVKIPYPQAISQGVLKEGKNELVFESKNWRMGADHALIAFEQKIAATDDDLQWYDPKNNLWSYESSYYLGAFSDSGQKLIFRGEALDSTVLKAEITCSKKDLKEGVNLLFREEQTLPHSYWRTEAFLVPPFVMVNGESELLGRDGLVLKNLKEGKNTIEMQVSGKMLKPYLSLGKNQSFDLRAPQHAYQFSLRDKGIKIDLASKGEKACELYVNNKKLHDSVLDKGQVAEVMVPLVGLKEVSVGAPELKEYVLKLQDEKAPDEQVNLSDTTSIKGVLSYFLACEEDEAYREFDKLRNSESPIDLLTVMPDGKALGLYLYPHFRDQVIKANLESRELRWTWFENAKNKQPRDRFEMRAFNEWLEAMDKQSEEGATRQSLEAEFYEARFSSLNEIYSSLKAEFEEEEK</sequence>